<dbReference type="GO" id="GO:0030288">
    <property type="term" value="C:outer membrane-bounded periplasmic space"/>
    <property type="evidence" value="ECO:0007669"/>
    <property type="project" value="TreeGrafter"/>
</dbReference>
<feature type="chain" id="PRO_5029901830" evidence="5">
    <location>
        <begin position="22"/>
        <end position="322"/>
    </location>
</feature>
<gene>
    <name evidence="7" type="ORF">G1H19_20530</name>
</gene>
<dbReference type="SUPFAM" id="SSF53807">
    <property type="entry name" value="Helical backbone' metal receptor"/>
    <property type="match status" value="1"/>
</dbReference>
<evidence type="ECO:0000313" key="7">
    <source>
        <dbReference type="EMBL" id="NEL56359.1"/>
    </source>
</evidence>
<dbReference type="Gene3D" id="3.40.50.1980">
    <property type="entry name" value="Nitrogenase molybdenum iron protein domain"/>
    <property type="match status" value="2"/>
</dbReference>
<keyword evidence="3" id="KW-0813">Transport</keyword>
<keyword evidence="4 5" id="KW-0732">Signal</keyword>
<evidence type="ECO:0000313" key="8">
    <source>
        <dbReference type="Proteomes" id="UP000470470"/>
    </source>
</evidence>
<proteinExistence type="inferred from homology"/>
<reference evidence="7 8" key="1">
    <citation type="submission" date="2020-02" db="EMBL/GenBank/DDBJ databases">
        <title>The whole genome sequence of CPCC 205119.</title>
        <authorList>
            <person name="Jiang Z."/>
        </authorList>
    </citation>
    <scope>NUCLEOTIDE SEQUENCE [LARGE SCALE GENOMIC DNA]</scope>
    <source>
        <strain evidence="7 8">CPCC 205119</strain>
    </source>
</reference>
<dbReference type="AlphaFoldDB" id="A0A7K3WKH0"/>
<dbReference type="Pfam" id="PF01497">
    <property type="entry name" value="Peripla_BP_2"/>
    <property type="match status" value="1"/>
</dbReference>
<comment type="subcellular location">
    <subcellularLocation>
        <location evidence="1">Cell envelope</location>
    </subcellularLocation>
</comment>
<dbReference type="PROSITE" id="PS50983">
    <property type="entry name" value="FE_B12_PBP"/>
    <property type="match status" value="1"/>
</dbReference>
<evidence type="ECO:0000256" key="5">
    <source>
        <dbReference type="SAM" id="SignalP"/>
    </source>
</evidence>
<dbReference type="PROSITE" id="PS51257">
    <property type="entry name" value="PROKAR_LIPOPROTEIN"/>
    <property type="match status" value="1"/>
</dbReference>
<dbReference type="RefSeq" id="WP_152727741.1">
    <property type="nucleotide sequence ID" value="NZ_JAABOZ010000001.1"/>
</dbReference>
<feature type="domain" description="Fe/B12 periplasmic-binding" evidence="6">
    <location>
        <begin position="62"/>
        <end position="321"/>
    </location>
</feature>
<dbReference type="InterPro" id="IPR019546">
    <property type="entry name" value="TAT_signal_bac_arc"/>
</dbReference>
<comment type="similarity">
    <text evidence="2">Belongs to the bacterial solute-binding protein 8 family.</text>
</comment>
<evidence type="ECO:0000256" key="1">
    <source>
        <dbReference type="ARBA" id="ARBA00004196"/>
    </source>
</evidence>
<dbReference type="PANTHER" id="PTHR30532">
    <property type="entry name" value="IRON III DICITRATE-BINDING PERIPLASMIC PROTEIN"/>
    <property type="match status" value="1"/>
</dbReference>
<dbReference type="InterPro" id="IPR051313">
    <property type="entry name" value="Bact_iron-sidero_bind"/>
</dbReference>
<sequence length="322" mass="33229">MLSRRSFLVSVTAATAAAALAACGDADPAPAGNAAPAGGDGFPRDVDHELGTTEVQAAPQRVVCATDGGELCSLLALGVTPVGFGQRNDPLRPWVRDLAAGVDTYPLDAETDFERLAVWQPDLLLVQEGFATEDTYPDYTALAPTIATSFIDWRANLRQVGDAVGRPEEAAALEQQKDDAVAALAAALPAGARGLRVNAMATFGDGTVYVLNADSPAGKIAEALGLAPLPPADTAGEAVNLVSTELLSVVDGDLLLRLHFGADDDGTDQLATTGVYQALGVVQAGAVVDLTEDESQQLYFDSVLTVEPNAELLSRLATDTAG</sequence>
<evidence type="ECO:0000256" key="4">
    <source>
        <dbReference type="ARBA" id="ARBA00022729"/>
    </source>
</evidence>
<name>A0A7K3WKH0_9ACTN</name>
<evidence type="ECO:0000259" key="6">
    <source>
        <dbReference type="PROSITE" id="PS50983"/>
    </source>
</evidence>
<dbReference type="PANTHER" id="PTHR30532:SF24">
    <property type="entry name" value="FERRIC ENTEROBACTIN-BINDING PERIPLASMIC PROTEIN FEPB"/>
    <property type="match status" value="1"/>
</dbReference>
<evidence type="ECO:0000256" key="3">
    <source>
        <dbReference type="ARBA" id="ARBA00022448"/>
    </source>
</evidence>
<accession>A0A7K3WKH0</accession>
<keyword evidence="8" id="KW-1185">Reference proteome</keyword>
<dbReference type="Proteomes" id="UP000470470">
    <property type="component" value="Unassembled WGS sequence"/>
</dbReference>
<organism evidence="7 8">
    <name type="scientific">Goekera deserti</name>
    <dbReference type="NCBI Taxonomy" id="2497753"/>
    <lineage>
        <taxon>Bacteria</taxon>
        <taxon>Bacillati</taxon>
        <taxon>Actinomycetota</taxon>
        <taxon>Actinomycetes</taxon>
        <taxon>Geodermatophilales</taxon>
        <taxon>Geodermatophilaceae</taxon>
        <taxon>Goekera</taxon>
    </lineage>
</organism>
<dbReference type="PROSITE" id="PS51318">
    <property type="entry name" value="TAT"/>
    <property type="match status" value="1"/>
</dbReference>
<dbReference type="InterPro" id="IPR006311">
    <property type="entry name" value="TAT_signal"/>
</dbReference>
<dbReference type="NCBIfam" id="TIGR01409">
    <property type="entry name" value="TAT_signal_seq"/>
    <property type="match status" value="1"/>
</dbReference>
<dbReference type="GO" id="GO:1901678">
    <property type="term" value="P:iron coordination entity transport"/>
    <property type="evidence" value="ECO:0007669"/>
    <property type="project" value="UniProtKB-ARBA"/>
</dbReference>
<evidence type="ECO:0000256" key="2">
    <source>
        <dbReference type="ARBA" id="ARBA00008814"/>
    </source>
</evidence>
<dbReference type="EMBL" id="JAAGWK010000034">
    <property type="protein sequence ID" value="NEL56359.1"/>
    <property type="molecule type" value="Genomic_DNA"/>
</dbReference>
<feature type="signal peptide" evidence="5">
    <location>
        <begin position="1"/>
        <end position="21"/>
    </location>
</feature>
<comment type="caution">
    <text evidence="7">The sequence shown here is derived from an EMBL/GenBank/DDBJ whole genome shotgun (WGS) entry which is preliminary data.</text>
</comment>
<protein>
    <submittedName>
        <fullName evidence="7">ABC transporter substrate-binding protein</fullName>
    </submittedName>
</protein>
<dbReference type="InterPro" id="IPR002491">
    <property type="entry name" value="ABC_transptr_periplasmic_BD"/>
</dbReference>